<dbReference type="GO" id="GO:0005829">
    <property type="term" value="C:cytosol"/>
    <property type="evidence" value="ECO:0007669"/>
    <property type="project" value="TreeGrafter"/>
</dbReference>
<evidence type="ECO:0000256" key="3">
    <source>
        <dbReference type="ARBA" id="ARBA00022598"/>
    </source>
</evidence>
<feature type="short sequence motif" description="'KMSKS' region" evidence="8">
    <location>
        <begin position="586"/>
        <end position="590"/>
    </location>
</feature>
<feature type="binding site" evidence="8">
    <location>
        <position position="589"/>
    </location>
    <ligand>
        <name>ATP</name>
        <dbReference type="ChEBI" id="CHEBI:30616"/>
    </ligand>
</feature>
<dbReference type="Pfam" id="PF09334">
    <property type="entry name" value="tRNA-synt_1g"/>
    <property type="match status" value="2"/>
</dbReference>
<keyword evidence="4 8" id="KW-0547">Nucleotide-binding</keyword>
<dbReference type="PANTHER" id="PTHR43740:SF2">
    <property type="entry name" value="LEUCINE--TRNA LIGASE, MITOCHONDRIAL"/>
    <property type="match status" value="1"/>
</dbReference>
<evidence type="ECO:0000259" key="10">
    <source>
        <dbReference type="Pfam" id="PF09334"/>
    </source>
</evidence>
<organism evidence="12 13">
    <name type="scientific">Aliarcobacter butzleri L352</name>
    <dbReference type="NCBI Taxonomy" id="1447260"/>
    <lineage>
        <taxon>Bacteria</taxon>
        <taxon>Pseudomonadati</taxon>
        <taxon>Campylobacterota</taxon>
        <taxon>Epsilonproteobacteria</taxon>
        <taxon>Campylobacterales</taxon>
        <taxon>Arcobacteraceae</taxon>
        <taxon>Aliarcobacter</taxon>
    </lineage>
</organism>
<dbReference type="SUPFAM" id="SSF50677">
    <property type="entry name" value="ValRS/IleRS/LeuRS editing domain"/>
    <property type="match status" value="1"/>
</dbReference>
<dbReference type="InterPro" id="IPR015413">
    <property type="entry name" value="Methionyl/Leucyl_tRNA_Synth"/>
</dbReference>
<dbReference type="InterPro" id="IPR014729">
    <property type="entry name" value="Rossmann-like_a/b/a_fold"/>
</dbReference>
<comment type="catalytic activity">
    <reaction evidence="8">
        <text>tRNA(Leu) + L-leucine + ATP = L-leucyl-tRNA(Leu) + AMP + diphosphate</text>
        <dbReference type="Rhea" id="RHEA:11688"/>
        <dbReference type="Rhea" id="RHEA-COMP:9613"/>
        <dbReference type="Rhea" id="RHEA-COMP:9622"/>
        <dbReference type="ChEBI" id="CHEBI:30616"/>
        <dbReference type="ChEBI" id="CHEBI:33019"/>
        <dbReference type="ChEBI" id="CHEBI:57427"/>
        <dbReference type="ChEBI" id="CHEBI:78442"/>
        <dbReference type="ChEBI" id="CHEBI:78494"/>
        <dbReference type="ChEBI" id="CHEBI:456215"/>
        <dbReference type="EC" id="6.1.1.4"/>
    </reaction>
</comment>
<dbReference type="FunFam" id="3.40.50.620:FF:000003">
    <property type="entry name" value="Leucine--tRNA ligase"/>
    <property type="match status" value="1"/>
</dbReference>
<dbReference type="InterPro" id="IPR025709">
    <property type="entry name" value="Leu_tRNA-synth_edit"/>
</dbReference>
<name>A0A837J9S8_9BACT</name>
<sequence length="821" mass="94443">MEYISKDIEKKWQNFWTENQSFEPSSSKTKEKKYILSMFPYPSGRIHMGHVRNYCIGDAFARHFRKSDFNVLHPIGWDSFGMPAENAAIKHKLHPKKWTYENIDYMRDELKSLGLSFSKNREFATSDELYTKWEQEFIIKMYEAGIIYRKSATVNWCPHDQTVLANEQLEEGCCWRCGTEVVQKEMPGYYIGITKYAQELLDDLEKLKEDWPSQVLTMQENWIGRSEGLEFKFDLSKESRAKLERAFTKYFVFTTRPDTIYGVSYSALAPEHPIVKYIVEKNLLPEKKIKAIKAMQKIPERDRATQEKEGIDLEIEVMHPLTGKTIPVWVANFVLSSYGGGAVMAVPAHDQRDFEFAKKYNLPIKQVIVGPDGIIENQTEAYTAEGRLIESENFTGVTNTEAKKAIIYHFEQNSFGIKKVNYKLRDWGVSRQRYWGAPIPFIHCEKCGLVPEKIENLPVALPEDVEITGEGNPLDTHPTWKHCTCPKCGEKATRETDTLDTFVQSSWYFLRYATDNKKWNEVGISKEDSDYWMDVDQYIGGIEHAILHLLYARFFTKVLRDLGYTNSSEPFKKLLTQGMVLKDGAKMSKSKGNVVDPDLIIDKYGADTARLFILFAAPPTKELEWNDSAVEGAFRFIKKFFERAENVNQNGLDNFKSIDHSALSKEEKEARKKVYEALLKSNEVFTKTYTFNTLIASCMEALNALQTQKNDSIWAEGYYILTNILEPIIPHACWELSKKLFDLKNFDGKIELKEEVFALESIVLAITVNGKKRCEIEVAPDTSKDEILAKAKIASAKWLENSEILKEIVVPNKLVNFVIKG</sequence>
<keyword evidence="7 8" id="KW-0030">Aminoacyl-tRNA synthetase</keyword>
<dbReference type="Pfam" id="PF13603">
    <property type="entry name" value="tRNA-synt_1_2"/>
    <property type="match status" value="1"/>
</dbReference>
<dbReference type="InterPro" id="IPR009080">
    <property type="entry name" value="tRNAsynth_Ia_anticodon-bd"/>
</dbReference>
<dbReference type="InterPro" id="IPR001412">
    <property type="entry name" value="aa-tRNA-synth_I_CS"/>
</dbReference>
<dbReference type="SUPFAM" id="SSF47323">
    <property type="entry name" value="Anticodon-binding domain of a subclass of class I aminoacyl-tRNA synthetases"/>
    <property type="match status" value="1"/>
</dbReference>
<feature type="domain" description="Leucyl-tRNA synthetase editing" evidence="11">
    <location>
        <begin position="220"/>
        <end position="410"/>
    </location>
</feature>
<feature type="short sequence motif" description="'HIGH' region" evidence="8">
    <location>
        <begin position="40"/>
        <end position="50"/>
    </location>
</feature>
<dbReference type="EMBL" id="JAIT01000060">
    <property type="protein sequence ID" value="KLE03261.1"/>
    <property type="molecule type" value="Genomic_DNA"/>
</dbReference>
<dbReference type="InterPro" id="IPR002302">
    <property type="entry name" value="Leu-tRNA-ligase"/>
</dbReference>
<reference evidence="12 13" key="1">
    <citation type="submission" date="2014-01" db="EMBL/GenBank/DDBJ databases">
        <title>Development of a Comparative Genomic Fingerprinting Assay for High Resolution Genotyping of Arcobacter butzleri.</title>
        <authorList>
            <person name="Webb A.L."/>
            <person name="Inglis G.D."/>
            <person name="Kruczkiewicz P."/>
            <person name="Selinger L.B."/>
            <person name="Taboada E.N."/>
        </authorList>
    </citation>
    <scope>NUCLEOTIDE SEQUENCE [LARGE SCALE GENOMIC DNA]</scope>
    <source>
        <strain evidence="12 13">L352</strain>
    </source>
</reference>
<dbReference type="PANTHER" id="PTHR43740">
    <property type="entry name" value="LEUCYL-TRNA SYNTHETASE"/>
    <property type="match status" value="1"/>
</dbReference>
<comment type="similarity">
    <text evidence="1 8 9">Belongs to the class-I aminoacyl-tRNA synthetase family.</text>
</comment>
<evidence type="ECO:0000256" key="1">
    <source>
        <dbReference type="ARBA" id="ARBA00005594"/>
    </source>
</evidence>
<dbReference type="GO" id="GO:0002161">
    <property type="term" value="F:aminoacyl-tRNA deacylase activity"/>
    <property type="evidence" value="ECO:0007669"/>
    <property type="project" value="InterPro"/>
</dbReference>
<dbReference type="Proteomes" id="UP000035462">
    <property type="component" value="Unassembled WGS sequence"/>
</dbReference>
<evidence type="ECO:0000259" key="11">
    <source>
        <dbReference type="Pfam" id="PF13603"/>
    </source>
</evidence>
<dbReference type="Gene3D" id="3.40.50.620">
    <property type="entry name" value="HUPs"/>
    <property type="match status" value="2"/>
</dbReference>
<dbReference type="EC" id="6.1.1.4" evidence="8"/>
<proteinExistence type="inferred from homology"/>
<comment type="subcellular location">
    <subcellularLocation>
        <location evidence="8">Cytoplasm</location>
    </subcellularLocation>
</comment>
<dbReference type="PROSITE" id="PS00178">
    <property type="entry name" value="AA_TRNA_LIGASE_I"/>
    <property type="match status" value="1"/>
</dbReference>
<gene>
    <name evidence="8" type="primary">leuS</name>
    <name evidence="12" type="ORF">AF77_09975</name>
</gene>
<dbReference type="FunFam" id="1.10.730.10:FF:000002">
    <property type="entry name" value="Leucine--tRNA ligase"/>
    <property type="match status" value="1"/>
</dbReference>
<keyword evidence="5 8" id="KW-0067">ATP-binding</keyword>
<evidence type="ECO:0000256" key="6">
    <source>
        <dbReference type="ARBA" id="ARBA00022917"/>
    </source>
</evidence>
<dbReference type="FunFam" id="3.40.50.620:FF:000056">
    <property type="entry name" value="Leucine--tRNA ligase"/>
    <property type="match status" value="1"/>
</dbReference>
<dbReference type="RefSeq" id="WP_046995313.1">
    <property type="nucleotide sequence ID" value="NZ_JAIT01000060.1"/>
</dbReference>
<dbReference type="NCBIfam" id="TIGR00396">
    <property type="entry name" value="leuS_bact"/>
    <property type="match status" value="1"/>
</dbReference>
<dbReference type="AlphaFoldDB" id="A0A837J9S8"/>
<evidence type="ECO:0000313" key="13">
    <source>
        <dbReference type="Proteomes" id="UP000035462"/>
    </source>
</evidence>
<comment type="caution">
    <text evidence="12">The sequence shown here is derived from an EMBL/GenBank/DDBJ whole genome shotgun (WGS) entry which is preliminary data.</text>
</comment>
<dbReference type="Gene3D" id="3.10.20.590">
    <property type="match status" value="1"/>
</dbReference>
<dbReference type="GO" id="GO:0004823">
    <property type="term" value="F:leucine-tRNA ligase activity"/>
    <property type="evidence" value="ECO:0007669"/>
    <property type="project" value="UniProtKB-UniRule"/>
</dbReference>
<evidence type="ECO:0000256" key="8">
    <source>
        <dbReference type="HAMAP-Rule" id="MF_00049"/>
    </source>
</evidence>
<evidence type="ECO:0000256" key="7">
    <source>
        <dbReference type="ARBA" id="ARBA00023146"/>
    </source>
</evidence>
<accession>A0A837J9S8</accession>
<evidence type="ECO:0000256" key="9">
    <source>
        <dbReference type="RuleBase" id="RU363039"/>
    </source>
</evidence>
<evidence type="ECO:0000256" key="4">
    <source>
        <dbReference type="ARBA" id="ARBA00022741"/>
    </source>
</evidence>
<dbReference type="SUPFAM" id="SSF52374">
    <property type="entry name" value="Nucleotidylyl transferase"/>
    <property type="match status" value="1"/>
</dbReference>
<keyword evidence="6 8" id="KW-0648">Protein biosynthesis</keyword>
<protein>
    <recommendedName>
        <fullName evidence="8">Leucine--tRNA ligase</fullName>
        <ecNumber evidence="8">6.1.1.4</ecNumber>
    </recommendedName>
    <alternativeName>
        <fullName evidence="8">Leucyl-tRNA synthetase</fullName>
        <shortName evidence="8">LeuRS</shortName>
    </alternativeName>
</protein>
<dbReference type="PRINTS" id="PR00985">
    <property type="entry name" value="TRNASYNTHLEU"/>
</dbReference>
<keyword evidence="2 8" id="KW-0963">Cytoplasm</keyword>
<keyword evidence="3 8" id="KW-0436">Ligase</keyword>
<feature type="domain" description="Methionyl/Leucyl tRNA synthetase" evidence="10">
    <location>
        <begin position="552"/>
        <end position="629"/>
    </location>
</feature>
<dbReference type="HAMAP" id="MF_00049_B">
    <property type="entry name" value="Leu_tRNA_synth_B"/>
    <property type="match status" value="1"/>
</dbReference>
<dbReference type="InterPro" id="IPR009008">
    <property type="entry name" value="Val/Leu/Ile-tRNA-synth_edit"/>
</dbReference>
<evidence type="ECO:0000256" key="5">
    <source>
        <dbReference type="ARBA" id="ARBA00022840"/>
    </source>
</evidence>
<dbReference type="GO" id="GO:0005524">
    <property type="term" value="F:ATP binding"/>
    <property type="evidence" value="ECO:0007669"/>
    <property type="project" value="UniProtKB-UniRule"/>
</dbReference>
<dbReference type="CDD" id="cd00812">
    <property type="entry name" value="LeuRS_core"/>
    <property type="match status" value="1"/>
</dbReference>
<feature type="domain" description="Methionyl/Leucyl tRNA synthetase" evidence="10">
    <location>
        <begin position="34"/>
        <end position="180"/>
    </location>
</feature>
<dbReference type="GO" id="GO:0006429">
    <property type="term" value="P:leucyl-tRNA aminoacylation"/>
    <property type="evidence" value="ECO:0007669"/>
    <property type="project" value="UniProtKB-UniRule"/>
</dbReference>
<evidence type="ECO:0000313" key="12">
    <source>
        <dbReference type="EMBL" id="KLE03261.1"/>
    </source>
</evidence>
<evidence type="ECO:0000256" key="2">
    <source>
        <dbReference type="ARBA" id="ARBA00022490"/>
    </source>
</evidence>
<dbReference type="Gene3D" id="1.10.730.10">
    <property type="entry name" value="Isoleucyl-tRNA Synthetase, Domain 1"/>
    <property type="match status" value="2"/>
</dbReference>